<proteinExistence type="predicted"/>
<feature type="region of interest" description="Disordered" evidence="1">
    <location>
        <begin position="87"/>
        <end position="109"/>
    </location>
</feature>
<dbReference type="AlphaFoldDB" id="A0A5K3FCK2"/>
<sequence>MKAKWSYARTRARPCPEGVHTNAPSHEPGILAVNWLPISTTERALGAGSELLQCRGNRGRRCIAWEGMEPFTYDDYSDFDADELDFDPPLRRSTTSATRRPARPLSPFELGVDEGEMEKIRSRARQATADFLDSCDAMRQKAKIKDQDALNKFNAAMPLHEKLPRGPVVRSRFVRSMTPGAKFLTSPRMSPARSGSLAPRMTTETVVSTDADPRERISTRRKIRDVESRLDKILDYELPYASGFKEMRNALRDINDKMARHRLMIDRYSGLQMNEDNEPVADRVAAKVDELIPRVPALSGVQNPFKPRTYEVTGEFDPRLIPGYVTGICVTQNEGTQELRGRIRNLLCRTRETSRKDAANPHLKAFPTKQRTAAVAE</sequence>
<name>A0A5K3FCK2_MESCO</name>
<feature type="region of interest" description="Disordered" evidence="1">
    <location>
        <begin position="182"/>
        <end position="213"/>
    </location>
</feature>
<organism evidence="2">
    <name type="scientific">Mesocestoides corti</name>
    <name type="common">Flatworm</name>
    <dbReference type="NCBI Taxonomy" id="53468"/>
    <lineage>
        <taxon>Eukaryota</taxon>
        <taxon>Metazoa</taxon>
        <taxon>Spiralia</taxon>
        <taxon>Lophotrochozoa</taxon>
        <taxon>Platyhelminthes</taxon>
        <taxon>Cestoda</taxon>
        <taxon>Eucestoda</taxon>
        <taxon>Cyclophyllidea</taxon>
        <taxon>Mesocestoididae</taxon>
        <taxon>Mesocestoides</taxon>
    </lineage>
</organism>
<protein>
    <submittedName>
        <fullName evidence="2">Enkurin domain-containing protein</fullName>
    </submittedName>
</protein>
<reference evidence="2" key="1">
    <citation type="submission" date="2019-11" db="UniProtKB">
        <authorList>
            <consortium name="WormBaseParasite"/>
        </authorList>
    </citation>
    <scope>IDENTIFICATION</scope>
</reference>
<evidence type="ECO:0000313" key="2">
    <source>
        <dbReference type="WBParaSite" id="MCU_007236-RD"/>
    </source>
</evidence>
<accession>A0A5K3FCK2</accession>
<dbReference type="WBParaSite" id="MCU_007236-RD">
    <property type="protein sequence ID" value="MCU_007236-RD"/>
    <property type="gene ID" value="MCU_007236"/>
</dbReference>
<evidence type="ECO:0000256" key="1">
    <source>
        <dbReference type="SAM" id="MobiDB-lite"/>
    </source>
</evidence>
<feature type="compositionally biased region" description="Low complexity" evidence="1">
    <location>
        <begin position="91"/>
        <end position="105"/>
    </location>
</feature>